<keyword evidence="1" id="KW-0472">Membrane</keyword>
<keyword evidence="1" id="KW-0812">Transmembrane</keyword>
<dbReference type="Proteomes" id="UP001319200">
    <property type="component" value="Unassembled WGS sequence"/>
</dbReference>
<gene>
    <name evidence="2" type="ORF">KK083_20275</name>
</gene>
<dbReference type="RefSeq" id="WP_254167033.1">
    <property type="nucleotide sequence ID" value="NZ_JAHESF010000023.1"/>
</dbReference>
<sequence>MKAKDRVAVITVLIISLGVFIYCGLDLVKRLSIFFSYEEVEANVIEWTDENGEIYLSYSYFDKYDVKDYTIKREVGRRHVKLLQNLSKVQIRYSKIYPTYTTINGITDYSFIFVLIGVALTTISIYRCIRVLKKKVPISDFV</sequence>
<dbReference type="AlphaFoldDB" id="A0AAP2DMU8"/>
<feature type="transmembrane region" description="Helical" evidence="1">
    <location>
        <begin position="109"/>
        <end position="129"/>
    </location>
</feature>
<reference evidence="2 3" key="1">
    <citation type="submission" date="2021-05" db="EMBL/GenBank/DDBJ databases">
        <title>A Polyphasic approach of four new species of the genus Ohtaekwangia: Ohtaekwangia histidinii sp. nov., Ohtaekwangia cretensis sp. nov., Ohtaekwangia indiensis sp. nov., Ohtaekwangia reichenbachii sp. nov. from diverse environment.</title>
        <authorList>
            <person name="Octaviana S."/>
        </authorList>
    </citation>
    <scope>NUCLEOTIDE SEQUENCE [LARGE SCALE GENOMIC DNA]</scope>
    <source>
        <strain evidence="2 3">PWU4</strain>
    </source>
</reference>
<keyword evidence="1" id="KW-1133">Transmembrane helix</keyword>
<evidence type="ECO:0000256" key="1">
    <source>
        <dbReference type="SAM" id="Phobius"/>
    </source>
</evidence>
<comment type="caution">
    <text evidence="2">The sequence shown here is derived from an EMBL/GenBank/DDBJ whole genome shotgun (WGS) entry which is preliminary data.</text>
</comment>
<keyword evidence="3" id="KW-1185">Reference proteome</keyword>
<organism evidence="2 3">
    <name type="scientific">Chryseosolibacter histidini</name>
    <dbReference type="NCBI Taxonomy" id="2782349"/>
    <lineage>
        <taxon>Bacteria</taxon>
        <taxon>Pseudomonadati</taxon>
        <taxon>Bacteroidota</taxon>
        <taxon>Cytophagia</taxon>
        <taxon>Cytophagales</taxon>
        <taxon>Chryseotaleaceae</taxon>
        <taxon>Chryseosolibacter</taxon>
    </lineage>
</organism>
<feature type="transmembrane region" description="Helical" evidence="1">
    <location>
        <begin position="7"/>
        <end position="28"/>
    </location>
</feature>
<proteinExistence type="predicted"/>
<name>A0AAP2DMU8_9BACT</name>
<accession>A0AAP2DMU8</accession>
<evidence type="ECO:0000313" key="2">
    <source>
        <dbReference type="EMBL" id="MBT1699245.1"/>
    </source>
</evidence>
<dbReference type="EMBL" id="JAHESF010000023">
    <property type="protein sequence ID" value="MBT1699245.1"/>
    <property type="molecule type" value="Genomic_DNA"/>
</dbReference>
<protein>
    <recommendedName>
        <fullName evidence="4">DUF3592 domain-containing protein</fullName>
    </recommendedName>
</protein>
<evidence type="ECO:0008006" key="4">
    <source>
        <dbReference type="Google" id="ProtNLM"/>
    </source>
</evidence>
<evidence type="ECO:0000313" key="3">
    <source>
        <dbReference type="Proteomes" id="UP001319200"/>
    </source>
</evidence>